<protein>
    <submittedName>
        <fullName evidence="1">Putative dithiol-disulfide oxidoreductase (DUF899 family)</fullName>
    </submittedName>
</protein>
<dbReference type="InterPro" id="IPR036249">
    <property type="entry name" value="Thioredoxin-like_sf"/>
</dbReference>
<dbReference type="AlphaFoldDB" id="A0A7W9B3H2"/>
<name>A0A7W9B3H2_9SPHN</name>
<evidence type="ECO:0000313" key="2">
    <source>
        <dbReference type="Proteomes" id="UP000537161"/>
    </source>
</evidence>
<dbReference type="InterPro" id="IPR010296">
    <property type="entry name" value="DUF899_thioredox"/>
</dbReference>
<dbReference type="EMBL" id="JACIJH010000002">
    <property type="protein sequence ID" value="MBB5705558.1"/>
    <property type="molecule type" value="Genomic_DNA"/>
</dbReference>
<comment type="caution">
    <text evidence="1">The sequence shown here is derived from an EMBL/GenBank/DDBJ whole genome shotgun (WGS) entry which is preliminary data.</text>
</comment>
<dbReference type="RefSeq" id="WP_184095737.1">
    <property type="nucleotide sequence ID" value="NZ_JACIJH010000002.1"/>
</dbReference>
<accession>A0A7W9B3H2</accession>
<reference evidence="1 2" key="1">
    <citation type="submission" date="2020-08" db="EMBL/GenBank/DDBJ databases">
        <title>Genomic Encyclopedia of Type Strains, Phase IV (KMG-IV): sequencing the most valuable type-strain genomes for metagenomic binning, comparative biology and taxonomic classification.</title>
        <authorList>
            <person name="Goeker M."/>
        </authorList>
    </citation>
    <scope>NUCLEOTIDE SEQUENCE [LARGE SCALE GENOMIC DNA]</scope>
    <source>
        <strain evidence="1 2">DSM 27163</strain>
    </source>
</reference>
<sequence>MHHLTFPNENADYREARAALLDAEIALRRQIEAVAAQRRALPPGGAVPEDYAFERIGAYQRPETVRLSELFGDKSSIILQSFMFGPERDMPCPGCTHMLDAIDGSARHVGQRAPLYVVAKSPIARLEAWAKERRWPHLRFLSDVEGRYSADYFGDTRRLSAAKRAERGMGEGEDWDETIFNVFCKDGDAIRHHWASEMAYAPEDPGQHHRAGDLVDPLWGLLDMTPEGRGNFFPSLSYEGERR</sequence>
<dbReference type="Proteomes" id="UP000537161">
    <property type="component" value="Unassembled WGS sequence"/>
</dbReference>
<proteinExistence type="predicted"/>
<organism evidence="1 2">
    <name type="scientific">Sphingopyxis panaciterrulae</name>
    <dbReference type="NCBI Taxonomy" id="462372"/>
    <lineage>
        <taxon>Bacteria</taxon>
        <taxon>Pseudomonadati</taxon>
        <taxon>Pseudomonadota</taxon>
        <taxon>Alphaproteobacteria</taxon>
        <taxon>Sphingomonadales</taxon>
        <taxon>Sphingomonadaceae</taxon>
        <taxon>Sphingopyxis</taxon>
    </lineage>
</organism>
<gene>
    <name evidence="1" type="ORF">FHR21_000891</name>
</gene>
<evidence type="ECO:0000313" key="1">
    <source>
        <dbReference type="EMBL" id="MBB5705558.1"/>
    </source>
</evidence>
<dbReference type="Pfam" id="PF05988">
    <property type="entry name" value="DUF899"/>
    <property type="match status" value="1"/>
</dbReference>
<keyword evidence="2" id="KW-1185">Reference proteome</keyword>
<dbReference type="SUPFAM" id="SSF52833">
    <property type="entry name" value="Thioredoxin-like"/>
    <property type="match status" value="1"/>
</dbReference>